<name>A0AAV7KJK8_9METZ</name>
<sequence length="104" mass="11442">MVTLDEADQENTLGIKKNTAKQSYIQCKLSVLKADYLSTNYSTVVLQNRPSHLHNSLKDLTPFSITSVVTIPTVLSILGAAGNELRALLNHQPLNLPTTHQTRS</sequence>
<keyword evidence="2" id="KW-1185">Reference proteome</keyword>
<organism evidence="1 2">
    <name type="scientific">Oopsacas minuta</name>
    <dbReference type="NCBI Taxonomy" id="111878"/>
    <lineage>
        <taxon>Eukaryota</taxon>
        <taxon>Metazoa</taxon>
        <taxon>Porifera</taxon>
        <taxon>Hexactinellida</taxon>
        <taxon>Hexasterophora</taxon>
        <taxon>Lyssacinosida</taxon>
        <taxon>Leucopsacidae</taxon>
        <taxon>Oopsacas</taxon>
    </lineage>
</organism>
<evidence type="ECO:0000313" key="2">
    <source>
        <dbReference type="Proteomes" id="UP001165289"/>
    </source>
</evidence>
<proteinExistence type="predicted"/>
<protein>
    <submittedName>
        <fullName evidence="1">Uncharacterized protein</fullName>
    </submittedName>
</protein>
<gene>
    <name evidence="1" type="ORF">LOD99_10523</name>
</gene>
<dbReference type="EMBL" id="JAKMXF010000041">
    <property type="protein sequence ID" value="KAI6660131.1"/>
    <property type="molecule type" value="Genomic_DNA"/>
</dbReference>
<dbReference type="AlphaFoldDB" id="A0AAV7KJK8"/>
<evidence type="ECO:0000313" key="1">
    <source>
        <dbReference type="EMBL" id="KAI6660131.1"/>
    </source>
</evidence>
<reference evidence="1 2" key="1">
    <citation type="journal article" date="2023" name="BMC Biol.">
        <title>The compact genome of the sponge Oopsacas minuta (Hexactinellida) is lacking key metazoan core genes.</title>
        <authorList>
            <person name="Santini S."/>
            <person name="Schenkelaars Q."/>
            <person name="Jourda C."/>
            <person name="Duchesne M."/>
            <person name="Belahbib H."/>
            <person name="Rocher C."/>
            <person name="Selva M."/>
            <person name="Riesgo A."/>
            <person name="Vervoort M."/>
            <person name="Leys S.P."/>
            <person name="Kodjabachian L."/>
            <person name="Le Bivic A."/>
            <person name="Borchiellini C."/>
            <person name="Claverie J.M."/>
            <person name="Renard E."/>
        </authorList>
    </citation>
    <scope>NUCLEOTIDE SEQUENCE [LARGE SCALE GENOMIC DNA]</scope>
    <source>
        <strain evidence="1">SPO-2</strain>
    </source>
</reference>
<accession>A0AAV7KJK8</accession>
<dbReference type="Proteomes" id="UP001165289">
    <property type="component" value="Unassembled WGS sequence"/>
</dbReference>
<comment type="caution">
    <text evidence="1">The sequence shown here is derived from an EMBL/GenBank/DDBJ whole genome shotgun (WGS) entry which is preliminary data.</text>
</comment>